<gene>
    <name evidence="3" type="ORF">M9799_12855</name>
</gene>
<evidence type="ECO:0000256" key="1">
    <source>
        <dbReference type="SAM" id="MobiDB-lite"/>
    </source>
</evidence>
<keyword evidence="2" id="KW-1133">Transmembrane helix</keyword>
<evidence type="ECO:0008006" key="5">
    <source>
        <dbReference type="Google" id="ProtNLM"/>
    </source>
</evidence>
<organism evidence="3 4">
    <name type="scientific">Comamonas endophytica</name>
    <dbReference type="NCBI Taxonomy" id="2949090"/>
    <lineage>
        <taxon>Bacteria</taxon>
        <taxon>Pseudomonadati</taxon>
        <taxon>Pseudomonadota</taxon>
        <taxon>Betaproteobacteria</taxon>
        <taxon>Burkholderiales</taxon>
        <taxon>Comamonadaceae</taxon>
        <taxon>Comamonas</taxon>
    </lineage>
</organism>
<evidence type="ECO:0000313" key="4">
    <source>
        <dbReference type="Proteomes" id="UP001162800"/>
    </source>
</evidence>
<feature type="region of interest" description="Disordered" evidence="1">
    <location>
        <begin position="141"/>
        <end position="161"/>
    </location>
</feature>
<sequence>MTSYVHFPVMALCFFLLRSMRRYWVCMGQLRAVKEVGRRAPSLVHGDIVAAVFALLPFLLAIWDWIGFTLPRHPAPISSWIAASLSVICAAIACFTLWNTGERLQGTWAGSRESAIRTLAALDIIDAAELQRSLQYLEDRKEGATHHQHGAVAGKENGGRK</sequence>
<proteinExistence type="predicted"/>
<dbReference type="RefSeq" id="WP_231042068.1">
    <property type="nucleotide sequence ID" value="NZ_CP106881.1"/>
</dbReference>
<dbReference type="Proteomes" id="UP001162800">
    <property type="component" value="Chromosome"/>
</dbReference>
<evidence type="ECO:0000256" key="2">
    <source>
        <dbReference type="SAM" id="Phobius"/>
    </source>
</evidence>
<evidence type="ECO:0000313" key="3">
    <source>
        <dbReference type="EMBL" id="UYG50974.1"/>
    </source>
</evidence>
<accession>A0ABY6G926</accession>
<feature type="transmembrane region" description="Helical" evidence="2">
    <location>
        <begin position="44"/>
        <end position="65"/>
    </location>
</feature>
<dbReference type="EMBL" id="CP106881">
    <property type="protein sequence ID" value="UYG50974.1"/>
    <property type="molecule type" value="Genomic_DNA"/>
</dbReference>
<keyword evidence="2" id="KW-0812">Transmembrane</keyword>
<keyword evidence="4" id="KW-1185">Reference proteome</keyword>
<name>A0ABY6G926_9BURK</name>
<keyword evidence="2" id="KW-0472">Membrane</keyword>
<protein>
    <recommendedName>
        <fullName evidence="5">Holin (3TMs family)</fullName>
    </recommendedName>
</protein>
<reference evidence="3" key="1">
    <citation type="submission" date="2022-09" db="EMBL/GenBank/DDBJ databases">
        <title>The complete genome of Acidovorax sp. 5MLIR.</title>
        <authorList>
            <person name="Liu L."/>
            <person name="Yue J."/>
            <person name="Yang F."/>
            <person name="Yuan J."/>
            <person name="Li L."/>
        </authorList>
    </citation>
    <scope>NUCLEOTIDE SEQUENCE</scope>
    <source>
        <strain evidence="3">5MLIR</strain>
    </source>
</reference>
<feature type="transmembrane region" description="Helical" evidence="2">
    <location>
        <begin position="77"/>
        <end position="98"/>
    </location>
</feature>
<feature type="transmembrane region" description="Helical" evidence="2">
    <location>
        <begin position="6"/>
        <end position="24"/>
    </location>
</feature>